<dbReference type="SUPFAM" id="SSF82185">
    <property type="entry name" value="Histone H3 K4-specific methyltransferase SET7/9 N-terminal domain"/>
    <property type="match status" value="1"/>
</dbReference>
<evidence type="ECO:0000256" key="6">
    <source>
        <dbReference type="ARBA" id="ARBA00023273"/>
    </source>
</evidence>
<evidence type="ECO:0000313" key="8">
    <source>
        <dbReference type="EMBL" id="CUI14839.1"/>
    </source>
</evidence>
<comment type="subcellular location">
    <subcellularLocation>
        <location evidence="1">Cell projection</location>
        <location evidence="1">Cilium</location>
        <location evidence="1">Flagellum</location>
    </subcellularLocation>
</comment>
<dbReference type="Pfam" id="PF02493">
    <property type="entry name" value="MORN"/>
    <property type="match status" value="3"/>
</dbReference>
<evidence type="ECO:0000256" key="5">
    <source>
        <dbReference type="ARBA" id="ARBA00023069"/>
    </source>
</evidence>
<dbReference type="AlphaFoldDB" id="A0A0S4KMJ5"/>
<dbReference type="PANTHER" id="PTHR46437:SF1">
    <property type="entry name" value="MORN REPEAT-CONTAINING PROTEIN 5"/>
    <property type="match status" value="1"/>
</dbReference>
<dbReference type="PANTHER" id="PTHR46437">
    <property type="entry name" value="MORN REPEAT-CONTAINING PROTEIN 5"/>
    <property type="match status" value="1"/>
</dbReference>
<dbReference type="Gene3D" id="2.20.110.10">
    <property type="entry name" value="Histone H3 K4-specific methyltransferase SET7/9 N-terminal domain"/>
    <property type="match status" value="1"/>
</dbReference>
<organism evidence="8 9">
    <name type="scientific">Bodo saltans</name>
    <name type="common">Flagellated protozoan</name>
    <dbReference type="NCBI Taxonomy" id="75058"/>
    <lineage>
        <taxon>Eukaryota</taxon>
        <taxon>Discoba</taxon>
        <taxon>Euglenozoa</taxon>
        <taxon>Kinetoplastea</taxon>
        <taxon>Metakinetoplastina</taxon>
        <taxon>Eubodonida</taxon>
        <taxon>Bodonidae</taxon>
        <taxon>Bodo</taxon>
    </lineage>
</organism>
<evidence type="ECO:0000256" key="3">
    <source>
        <dbReference type="ARBA" id="ARBA00022737"/>
    </source>
</evidence>
<evidence type="ECO:0000256" key="2">
    <source>
        <dbReference type="ARBA" id="ARBA00016322"/>
    </source>
</evidence>
<keyword evidence="4" id="KW-0282">Flagellum</keyword>
<keyword evidence="3" id="KW-0677">Repeat</keyword>
<proteinExistence type="predicted"/>
<gene>
    <name evidence="8" type="ORF">BSAL_17840</name>
</gene>
<dbReference type="OrthoDB" id="294378at2759"/>
<evidence type="ECO:0000256" key="1">
    <source>
        <dbReference type="ARBA" id="ARBA00004230"/>
    </source>
</evidence>
<dbReference type="InterPro" id="IPR003409">
    <property type="entry name" value="MORN"/>
</dbReference>
<name>A0A0S4KMJ5_BODSA</name>
<protein>
    <recommendedName>
        <fullName evidence="2">MORN repeat-containing protein 5</fullName>
    </recommendedName>
</protein>
<dbReference type="InterPro" id="IPR042814">
    <property type="entry name" value="Morn5"/>
</dbReference>
<accession>A0A0S4KMJ5</accession>
<dbReference type="VEuPathDB" id="TriTrypDB:BSAL_17840"/>
<evidence type="ECO:0000313" key="9">
    <source>
        <dbReference type="Proteomes" id="UP000051952"/>
    </source>
</evidence>
<evidence type="ECO:0000256" key="7">
    <source>
        <dbReference type="SAM" id="MobiDB-lite"/>
    </source>
</evidence>
<dbReference type="GO" id="GO:0031514">
    <property type="term" value="C:motile cilium"/>
    <property type="evidence" value="ECO:0007669"/>
    <property type="project" value="UniProtKB-SubCell"/>
</dbReference>
<keyword evidence="6" id="KW-0966">Cell projection</keyword>
<keyword evidence="9" id="KW-1185">Reference proteome</keyword>
<reference evidence="9" key="1">
    <citation type="submission" date="2015-09" db="EMBL/GenBank/DDBJ databases">
        <authorList>
            <consortium name="Pathogen Informatics"/>
        </authorList>
    </citation>
    <scope>NUCLEOTIDE SEQUENCE [LARGE SCALE GENOMIC DNA]</scope>
    <source>
        <strain evidence="9">Lake Konstanz</strain>
    </source>
</reference>
<sequence length="160" mass="17702">MHGRGIFTYSNGNKFVGTFHDGTFHGQGIIFFTPDNGGGQFRGVWDQGKQVSGDYVFNDGLQFATENWGHCTDNDRKFWHEYLTFIQPPELKGLESRTPDYSVTDGIPPTFSEGKPRGIHDVHDVFWSAAAPPKPEHEDIADPSASGDSMATVIAKSRPV</sequence>
<keyword evidence="5" id="KW-0969">Cilium</keyword>
<feature type="region of interest" description="Disordered" evidence="7">
    <location>
        <begin position="131"/>
        <end position="160"/>
    </location>
</feature>
<dbReference type="EMBL" id="CYKH01001680">
    <property type="protein sequence ID" value="CUI14839.1"/>
    <property type="molecule type" value="Genomic_DNA"/>
</dbReference>
<dbReference type="Proteomes" id="UP000051952">
    <property type="component" value="Unassembled WGS sequence"/>
</dbReference>
<evidence type="ECO:0000256" key="4">
    <source>
        <dbReference type="ARBA" id="ARBA00022846"/>
    </source>
</evidence>